<evidence type="ECO:0000256" key="3">
    <source>
        <dbReference type="ARBA" id="ARBA00023125"/>
    </source>
</evidence>
<keyword evidence="3" id="KW-0238">DNA-binding</keyword>
<reference evidence="10" key="2">
    <citation type="submission" date="2025-08" db="UniProtKB">
        <authorList>
            <consortium name="RefSeq"/>
        </authorList>
    </citation>
    <scope>IDENTIFICATION</scope>
    <source>
        <tissue evidence="10">Young leaves</tissue>
    </source>
</reference>
<evidence type="ECO:0000256" key="7">
    <source>
        <dbReference type="SAM" id="MobiDB-lite"/>
    </source>
</evidence>
<dbReference type="Gene3D" id="1.10.10.60">
    <property type="entry name" value="Homeodomain-like"/>
    <property type="match status" value="1"/>
</dbReference>
<dbReference type="GeneID" id="113463775"/>
<evidence type="ECO:0000256" key="5">
    <source>
        <dbReference type="ARBA" id="ARBA00023242"/>
    </source>
</evidence>
<accession>A0A8B8JDN6</accession>
<dbReference type="InterPro" id="IPR001789">
    <property type="entry name" value="Sig_transdc_resp-reg_receiver"/>
</dbReference>
<dbReference type="KEGG" id="pda:113463775"/>
<dbReference type="GO" id="GO:0003700">
    <property type="term" value="F:DNA-binding transcription factor activity"/>
    <property type="evidence" value="ECO:0007669"/>
    <property type="project" value="InterPro"/>
</dbReference>
<evidence type="ECO:0000256" key="6">
    <source>
        <dbReference type="PROSITE-ProRule" id="PRU00169"/>
    </source>
</evidence>
<dbReference type="OrthoDB" id="766961at2759"/>
<gene>
    <name evidence="10" type="primary">LOC113463775</name>
</gene>
<sequence>MSTDKRLETVKISYELGACFYLVKPLDVDTANNLWQHMVSSRHPQRDKFDGENEEASSEEGPQIADACRNDPRKRKKNYKRKNVLITDSSSKHNSTNHKNISEKGSSKSSEGKQGGKREQITGQEDQKSKKLSKGQVVWDEFLEKKFRDAMEALGIDAVPSKIVKHMNVEGITRAHVTSHLQKYRLKQKKKPWSPSIPIMLGPGAEMGQFNQSSIQYGLLNLQPGYLNSSDMTTSVPVSPAAPSQLQLPPNFSSYQPCLDNLQLHQNKKANNNQGTSNFGRTGETQGLYSLSTHANNMNSFLEFGAVNSGSFEASIQTQQINNDAELSSSFGALIQGQKFDSGTQDLENFRAIHQPTQLSNTMAQVSDSGGNFPWIASGSTDTGLIGSNSNDIDAMPNNASEQHTHLVSENSLASYADIEGTAMSTNHFSVTDSGQQQMMKHNACEENTVLVSEIMTNVISFNSVTDSEPQPMIQYNAMEENTLLVSENMTNVVAADGGVINANQSSTNNSEQQCSGYHVVENSQMIEEEHFNHMTEKFACSDETWRLMLKDSSQLDFSRMTEVIGNDSNSL</sequence>
<feature type="region of interest" description="Disordered" evidence="7">
    <location>
        <begin position="41"/>
        <end position="134"/>
    </location>
</feature>
<dbReference type="InterPro" id="IPR009057">
    <property type="entry name" value="Homeodomain-like_sf"/>
</dbReference>
<keyword evidence="2" id="KW-0805">Transcription regulation</keyword>
<evidence type="ECO:0000256" key="4">
    <source>
        <dbReference type="ARBA" id="ARBA00023163"/>
    </source>
</evidence>
<dbReference type="RefSeq" id="XP_026666359.2">
    <property type="nucleotide sequence ID" value="XM_026810558.2"/>
</dbReference>
<comment type="caution">
    <text evidence="6">Lacks conserved residue(s) required for the propagation of feature annotation.</text>
</comment>
<dbReference type="PANTHER" id="PTHR31312">
    <property type="entry name" value="TRANSCRIPTION ACTIVATOR GLK1"/>
    <property type="match status" value="1"/>
</dbReference>
<dbReference type="FunFam" id="1.10.10.60:FF:000007">
    <property type="entry name" value="Two-component response regulator"/>
    <property type="match status" value="1"/>
</dbReference>
<proteinExistence type="predicted"/>
<evidence type="ECO:0000256" key="1">
    <source>
        <dbReference type="ARBA" id="ARBA00004123"/>
    </source>
</evidence>
<dbReference type="PANTHER" id="PTHR31312:SF1">
    <property type="entry name" value="TRANSCRIPTION ACTIVATOR GLK1"/>
    <property type="match status" value="1"/>
</dbReference>
<dbReference type="GO" id="GO:0045893">
    <property type="term" value="P:positive regulation of DNA-templated transcription"/>
    <property type="evidence" value="ECO:0007669"/>
    <property type="project" value="InterPro"/>
</dbReference>
<dbReference type="AlphaFoldDB" id="A0A8B8JDN6"/>
<dbReference type="PROSITE" id="PS50110">
    <property type="entry name" value="RESPONSE_REGULATORY"/>
    <property type="match status" value="1"/>
</dbReference>
<evidence type="ECO:0000313" key="9">
    <source>
        <dbReference type="Proteomes" id="UP000228380"/>
    </source>
</evidence>
<feature type="compositionally biased region" description="Basic and acidic residues" evidence="7">
    <location>
        <begin position="100"/>
        <end position="129"/>
    </location>
</feature>
<evidence type="ECO:0000256" key="2">
    <source>
        <dbReference type="ARBA" id="ARBA00023015"/>
    </source>
</evidence>
<dbReference type="NCBIfam" id="TIGR01557">
    <property type="entry name" value="myb_SHAQKYF"/>
    <property type="match status" value="1"/>
</dbReference>
<keyword evidence="4" id="KW-0804">Transcription</keyword>
<keyword evidence="9" id="KW-1185">Reference proteome</keyword>
<dbReference type="Proteomes" id="UP000228380">
    <property type="component" value="Chromosome 14"/>
</dbReference>
<evidence type="ECO:0000313" key="10">
    <source>
        <dbReference type="RefSeq" id="XP_026666359.2"/>
    </source>
</evidence>
<feature type="domain" description="Response regulatory" evidence="8">
    <location>
        <begin position="1"/>
        <end position="39"/>
    </location>
</feature>
<dbReference type="GO" id="GO:0005634">
    <property type="term" value="C:nucleus"/>
    <property type="evidence" value="ECO:0007669"/>
    <property type="project" value="UniProtKB-SubCell"/>
</dbReference>
<organism evidence="9 10">
    <name type="scientific">Phoenix dactylifera</name>
    <name type="common">Date palm</name>
    <dbReference type="NCBI Taxonomy" id="42345"/>
    <lineage>
        <taxon>Eukaryota</taxon>
        <taxon>Viridiplantae</taxon>
        <taxon>Streptophyta</taxon>
        <taxon>Embryophyta</taxon>
        <taxon>Tracheophyta</taxon>
        <taxon>Spermatophyta</taxon>
        <taxon>Magnoliopsida</taxon>
        <taxon>Liliopsida</taxon>
        <taxon>Arecaceae</taxon>
        <taxon>Coryphoideae</taxon>
        <taxon>Phoeniceae</taxon>
        <taxon>Phoenix</taxon>
    </lineage>
</organism>
<dbReference type="InterPro" id="IPR044825">
    <property type="entry name" value="GLK1/2-like"/>
</dbReference>
<dbReference type="SUPFAM" id="SSF46689">
    <property type="entry name" value="Homeodomain-like"/>
    <property type="match status" value="1"/>
</dbReference>
<dbReference type="GO" id="GO:0003677">
    <property type="term" value="F:DNA binding"/>
    <property type="evidence" value="ECO:0007669"/>
    <property type="project" value="UniProtKB-KW"/>
</dbReference>
<keyword evidence="5" id="KW-0539">Nucleus</keyword>
<feature type="compositionally biased region" description="Basic residues" evidence="7">
    <location>
        <begin position="72"/>
        <end position="83"/>
    </location>
</feature>
<evidence type="ECO:0000259" key="8">
    <source>
        <dbReference type="PROSITE" id="PS50110"/>
    </source>
</evidence>
<name>A0A8B8JDN6_PHODC</name>
<dbReference type="GO" id="GO:0000160">
    <property type="term" value="P:phosphorelay signal transduction system"/>
    <property type="evidence" value="ECO:0007669"/>
    <property type="project" value="InterPro"/>
</dbReference>
<reference evidence="9" key="1">
    <citation type="journal article" date="2019" name="Nat. Commun.">
        <title>Genome-wide association mapping of date palm fruit traits.</title>
        <authorList>
            <person name="Hazzouri K.M."/>
            <person name="Gros-Balthazard M."/>
            <person name="Flowers J.M."/>
            <person name="Copetti D."/>
            <person name="Lemansour A."/>
            <person name="Lebrun M."/>
            <person name="Masmoudi K."/>
            <person name="Ferrand S."/>
            <person name="Dhar M.I."/>
            <person name="Fresquez Z.A."/>
            <person name="Rosas U."/>
            <person name="Zhang J."/>
            <person name="Talag J."/>
            <person name="Lee S."/>
            <person name="Kudrna D."/>
            <person name="Powell R.F."/>
            <person name="Leitch I.J."/>
            <person name="Krueger R.R."/>
            <person name="Wing R.A."/>
            <person name="Amiri K.M.A."/>
            <person name="Purugganan M.D."/>
        </authorList>
    </citation>
    <scope>NUCLEOTIDE SEQUENCE [LARGE SCALE GENOMIC DNA]</scope>
    <source>
        <strain evidence="9">cv. Khalas</strain>
    </source>
</reference>
<dbReference type="InterPro" id="IPR006447">
    <property type="entry name" value="Myb_dom_plants"/>
</dbReference>
<protein>
    <submittedName>
        <fullName evidence="10">Uncharacterized protein LOC113463775</fullName>
    </submittedName>
</protein>
<comment type="subcellular location">
    <subcellularLocation>
        <location evidence="1">Nucleus</location>
    </subcellularLocation>
</comment>